<feature type="domain" description="MPN" evidence="6">
    <location>
        <begin position="4"/>
        <end position="126"/>
    </location>
</feature>
<evidence type="ECO:0000256" key="5">
    <source>
        <dbReference type="ARBA" id="ARBA00023049"/>
    </source>
</evidence>
<dbReference type="RefSeq" id="WP_281045247.1">
    <property type="nucleotide sequence ID" value="NZ_JARYGZ010000002.1"/>
</dbReference>
<evidence type="ECO:0000313" key="7">
    <source>
        <dbReference type="EMBL" id="MDH7639886.1"/>
    </source>
</evidence>
<dbReference type="InterPro" id="IPR001405">
    <property type="entry name" value="UPF0758"/>
</dbReference>
<sequence length="126" mass="13066">MQCARVVSPADAFALFGELAGRGREHLWSATLDRQGGVLAMRRGGPGDACSASLPVGALLRDALACGAWGLIVAHNHPAGDAAPSPQDIRATRRLAEGAGALGLHLLDHVLVARGEWASFRLLGLL</sequence>
<evidence type="ECO:0000313" key="8">
    <source>
        <dbReference type="Proteomes" id="UP001160625"/>
    </source>
</evidence>
<keyword evidence="1" id="KW-0645">Protease</keyword>
<dbReference type="InterPro" id="IPR037518">
    <property type="entry name" value="MPN"/>
</dbReference>
<gene>
    <name evidence="7" type="ORF">QGN17_14215</name>
</gene>
<dbReference type="PANTHER" id="PTHR30471:SF3">
    <property type="entry name" value="UPF0758 PROTEIN YEES-RELATED"/>
    <property type="match status" value="1"/>
</dbReference>
<dbReference type="Gene3D" id="3.40.140.10">
    <property type="entry name" value="Cytidine Deaminase, domain 2"/>
    <property type="match status" value="1"/>
</dbReference>
<accession>A0ABT6N3K4</accession>
<keyword evidence="8" id="KW-1185">Reference proteome</keyword>
<protein>
    <submittedName>
        <fullName evidence="7">JAB domain-containing protein</fullName>
    </submittedName>
</protein>
<dbReference type="InterPro" id="IPR025657">
    <property type="entry name" value="RadC_JAB"/>
</dbReference>
<reference evidence="7" key="1">
    <citation type="submission" date="2023-04" db="EMBL/GenBank/DDBJ databases">
        <title>Sphingomonas sp. MAHUQ-71 isolated from rice field.</title>
        <authorList>
            <person name="Huq M.A."/>
        </authorList>
    </citation>
    <scope>NUCLEOTIDE SEQUENCE</scope>
    <source>
        <strain evidence="7">MAHUQ-71</strain>
    </source>
</reference>
<name>A0ABT6N3K4_9SPHN</name>
<proteinExistence type="predicted"/>
<evidence type="ECO:0000256" key="4">
    <source>
        <dbReference type="ARBA" id="ARBA00022833"/>
    </source>
</evidence>
<dbReference type="PROSITE" id="PS50249">
    <property type="entry name" value="MPN"/>
    <property type="match status" value="1"/>
</dbReference>
<dbReference type="Pfam" id="PF04002">
    <property type="entry name" value="RadC"/>
    <property type="match status" value="1"/>
</dbReference>
<dbReference type="EMBL" id="JARYGZ010000002">
    <property type="protein sequence ID" value="MDH7639886.1"/>
    <property type="molecule type" value="Genomic_DNA"/>
</dbReference>
<evidence type="ECO:0000256" key="3">
    <source>
        <dbReference type="ARBA" id="ARBA00022801"/>
    </source>
</evidence>
<dbReference type="PANTHER" id="PTHR30471">
    <property type="entry name" value="DNA REPAIR PROTEIN RADC"/>
    <property type="match status" value="1"/>
</dbReference>
<comment type="caution">
    <text evidence="7">The sequence shown here is derived from an EMBL/GenBank/DDBJ whole genome shotgun (WGS) entry which is preliminary data.</text>
</comment>
<organism evidence="7 8">
    <name type="scientific">Sphingomonas oryzagri</name>
    <dbReference type="NCBI Taxonomy" id="3042314"/>
    <lineage>
        <taxon>Bacteria</taxon>
        <taxon>Pseudomonadati</taxon>
        <taxon>Pseudomonadota</taxon>
        <taxon>Alphaproteobacteria</taxon>
        <taxon>Sphingomonadales</taxon>
        <taxon>Sphingomonadaceae</taxon>
        <taxon>Sphingomonas</taxon>
    </lineage>
</organism>
<keyword evidence="2" id="KW-0479">Metal-binding</keyword>
<evidence type="ECO:0000256" key="2">
    <source>
        <dbReference type="ARBA" id="ARBA00022723"/>
    </source>
</evidence>
<evidence type="ECO:0000256" key="1">
    <source>
        <dbReference type="ARBA" id="ARBA00022670"/>
    </source>
</evidence>
<keyword evidence="5" id="KW-0482">Metalloprotease</keyword>
<dbReference type="Proteomes" id="UP001160625">
    <property type="component" value="Unassembled WGS sequence"/>
</dbReference>
<keyword evidence="4" id="KW-0862">Zinc</keyword>
<evidence type="ECO:0000259" key="6">
    <source>
        <dbReference type="PROSITE" id="PS50249"/>
    </source>
</evidence>
<keyword evidence="3" id="KW-0378">Hydrolase</keyword>